<evidence type="ECO:0000256" key="7">
    <source>
        <dbReference type="ARBA" id="ARBA00023033"/>
    </source>
</evidence>
<dbReference type="SUPFAM" id="SSF48264">
    <property type="entry name" value="Cytochrome P450"/>
    <property type="match status" value="1"/>
</dbReference>
<protein>
    <recommendedName>
        <fullName evidence="10">Cytochrome P450</fullName>
    </recommendedName>
</protein>
<dbReference type="PANTHER" id="PTHR24279">
    <property type="entry name" value="CYTOCHROME P450"/>
    <property type="match status" value="1"/>
</dbReference>
<dbReference type="OrthoDB" id="3945418at2759"/>
<evidence type="ECO:0000313" key="9">
    <source>
        <dbReference type="Proteomes" id="UP001107558"/>
    </source>
</evidence>
<name>A0A9J6BYC3_POLVA</name>
<evidence type="ECO:0000256" key="1">
    <source>
        <dbReference type="ARBA" id="ARBA00001971"/>
    </source>
</evidence>
<dbReference type="InterPro" id="IPR001128">
    <property type="entry name" value="Cyt_P450"/>
</dbReference>
<accession>A0A9J6BYC3</accession>
<comment type="caution">
    <text evidence="8">The sequence shown here is derived from an EMBL/GenBank/DDBJ whole genome shotgun (WGS) entry which is preliminary data.</text>
</comment>
<evidence type="ECO:0000256" key="3">
    <source>
        <dbReference type="ARBA" id="ARBA00022617"/>
    </source>
</evidence>
<reference evidence="8" key="1">
    <citation type="submission" date="2021-03" db="EMBL/GenBank/DDBJ databases">
        <title>Chromosome level genome of the anhydrobiotic midge Polypedilum vanderplanki.</title>
        <authorList>
            <person name="Yoshida Y."/>
            <person name="Kikawada T."/>
            <person name="Gusev O."/>
        </authorList>
    </citation>
    <scope>NUCLEOTIDE SEQUENCE</scope>
    <source>
        <strain evidence="8">NIAS01</strain>
        <tissue evidence="8">Whole body or cell culture</tissue>
    </source>
</reference>
<gene>
    <name evidence="8" type="ORF">PVAND_004508</name>
</gene>
<dbReference type="Proteomes" id="UP001107558">
    <property type="component" value="Chromosome 2"/>
</dbReference>
<dbReference type="Pfam" id="PF00067">
    <property type="entry name" value="p450"/>
    <property type="match status" value="1"/>
</dbReference>
<evidence type="ECO:0000313" key="8">
    <source>
        <dbReference type="EMBL" id="KAG5674549.1"/>
    </source>
</evidence>
<sequence>MELSRKSLHQLMLRRTYYSSSINILSDFFLIPQQQCVMKLEDPKKKQHNEIQQECKPFSAVPGPRELPFIGNAWRFAPLIGRHKIEQLDRVMLQLHEVYGNIVKVSGLIGHPDLLFVFDGDEIRNTFRREEVLPHRPAMPSLHHYKEVLHKDFFGDCPGVIGVHGERWDKFRAQVQQVMLQANAAKNYISPLNDIADDFILRFDKLVDENNELPGNFLSELYKWALESVCRVALDTRLGCLSENPNPESRNIIAAINMFFWRVAEVELRLPVWRFYKTKKYLEYIGALDHFRK</sequence>
<dbReference type="GO" id="GO:0005506">
    <property type="term" value="F:iron ion binding"/>
    <property type="evidence" value="ECO:0007669"/>
    <property type="project" value="InterPro"/>
</dbReference>
<keyword evidence="4" id="KW-0479">Metal-binding</keyword>
<keyword evidence="5" id="KW-0560">Oxidoreductase</keyword>
<dbReference type="PANTHER" id="PTHR24279:SF120">
    <property type="entry name" value="CYTOCHROME P450"/>
    <property type="match status" value="1"/>
</dbReference>
<dbReference type="EMBL" id="JADBJN010000002">
    <property type="protein sequence ID" value="KAG5674549.1"/>
    <property type="molecule type" value="Genomic_DNA"/>
</dbReference>
<organism evidence="8 9">
    <name type="scientific">Polypedilum vanderplanki</name>
    <name type="common">Sleeping chironomid midge</name>
    <dbReference type="NCBI Taxonomy" id="319348"/>
    <lineage>
        <taxon>Eukaryota</taxon>
        <taxon>Metazoa</taxon>
        <taxon>Ecdysozoa</taxon>
        <taxon>Arthropoda</taxon>
        <taxon>Hexapoda</taxon>
        <taxon>Insecta</taxon>
        <taxon>Pterygota</taxon>
        <taxon>Neoptera</taxon>
        <taxon>Endopterygota</taxon>
        <taxon>Diptera</taxon>
        <taxon>Nematocera</taxon>
        <taxon>Chironomoidea</taxon>
        <taxon>Chironomidae</taxon>
        <taxon>Chironominae</taxon>
        <taxon>Polypedilum</taxon>
        <taxon>Polypedilum</taxon>
    </lineage>
</organism>
<comment type="cofactor">
    <cofactor evidence="1">
        <name>heme</name>
        <dbReference type="ChEBI" id="CHEBI:30413"/>
    </cofactor>
</comment>
<evidence type="ECO:0000256" key="4">
    <source>
        <dbReference type="ARBA" id="ARBA00022723"/>
    </source>
</evidence>
<proteinExistence type="inferred from homology"/>
<keyword evidence="7" id="KW-0503">Monooxygenase</keyword>
<evidence type="ECO:0008006" key="10">
    <source>
        <dbReference type="Google" id="ProtNLM"/>
    </source>
</evidence>
<comment type="similarity">
    <text evidence="2">Belongs to the cytochrome P450 family.</text>
</comment>
<dbReference type="GO" id="GO:0016705">
    <property type="term" value="F:oxidoreductase activity, acting on paired donors, with incorporation or reduction of molecular oxygen"/>
    <property type="evidence" value="ECO:0007669"/>
    <property type="project" value="InterPro"/>
</dbReference>
<dbReference type="GO" id="GO:0004497">
    <property type="term" value="F:monooxygenase activity"/>
    <property type="evidence" value="ECO:0007669"/>
    <property type="project" value="UniProtKB-KW"/>
</dbReference>
<dbReference type="GO" id="GO:0020037">
    <property type="term" value="F:heme binding"/>
    <property type="evidence" value="ECO:0007669"/>
    <property type="project" value="InterPro"/>
</dbReference>
<evidence type="ECO:0000256" key="2">
    <source>
        <dbReference type="ARBA" id="ARBA00010617"/>
    </source>
</evidence>
<keyword evidence="9" id="KW-1185">Reference proteome</keyword>
<evidence type="ECO:0000256" key="6">
    <source>
        <dbReference type="ARBA" id="ARBA00023004"/>
    </source>
</evidence>
<dbReference type="InterPro" id="IPR036396">
    <property type="entry name" value="Cyt_P450_sf"/>
</dbReference>
<dbReference type="AlphaFoldDB" id="A0A9J6BYC3"/>
<keyword evidence="3" id="KW-0349">Heme</keyword>
<dbReference type="InterPro" id="IPR050479">
    <property type="entry name" value="CYP11_CYP27_families"/>
</dbReference>
<keyword evidence="6" id="KW-0408">Iron</keyword>
<evidence type="ECO:0000256" key="5">
    <source>
        <dbReference type="ARBA" id="ARBA00023002"/>
    </source>
</evidence>
<dbReference type="Gene3D" id="1.10.630.10">
    <property type="entry name" value="Cytochrome P450"/>
    <property type="match status" value="1"/>
</dbReference>